<sequence>MKFEWIEEGDGRYRVQFFDMDEKKVFDIKITDYSDPYWQQSDLEQKIRRECCYDVIFYAGRRKSYSDNPNYETEYGFQGKPKHDIIYIWELCKNFIADSYVFDYEKALRGLQKRKTMSDWFLASGYTGDYEGKQEYKRSIVVDELD</sequence>
<organism evidence="1 2">
    <name type="scientific">Ventrimonas faecis</name>
    <dbReference type="NCBI Taxonomy" id="3133170"/>
    <lineage>
        <taxon>Bacteria</taxon>
        <taxon>Bacillati</taxon>
        <taxon>Bacillota</taxon>
        <taxon>Clostridia</taxon>
        <taxon>Lachnospirales</taxon>
        <taxon>Lachnospiraceae</taxon>
        <taxon>Ventrimonas</taxon>
    </lineage>
</organism>
<dbReference type="RefSeq" id="WP_349229615.1">
    <property type="nucleotide sequence ID" value="NZ_JBBMFJ010000019.1"/>
</dbReference>
<keyword evidence="2" id="KW-1185">Reference proteome</keyword>
<gene>
    <name evidence="1" type="ORF">WMO41_09965</name>
</gene>
<proteinExistence type="predicted"/>
<evidence type="ECO:0000313" key="1">
    <source>
        <dbReference type="EMBL" id="MEQ2563479.1"/>
    </source>
</evidence>
<dbReference type="Proteomes" id="UP001437460">
    <property type="component" value="Unassembled WGS sequence"/>
</dbReference>
<comment type="caution">
    <text evidence="1">The sequence shown here is derived from an EMBL/GenBank/DDBJ whole genome shotgun (WGS) entry which is preliminary data.</text>
</comment>
<reference evidence="1 2" key="1">
    <citation type="submission" date="2024-03" db="EMBL/GenBank/DDBJ databases">
        <title>Human intestinal bacterial collection.</title>
        <authorList>
            <person name="Pauvert C."/>
            <person name="Hitch T.C.A."/>
            <person name="Clavel T."/>
        </authorList>
    </citation>
    <scope>NUCLEOTIDE SEQUENCE [LARGE SCALE GENOMIC DNA]</scope>
    <source>
        <strain evidence="1 2">CLA-AP-H27</strain>
    </source>
</reference>
<name>A0ABV1HMD8_9FIRM</name>
<accession>A0ABV1HMD8</accession>
<evidence type="ECO:0000313" key="2">
    <source>
        <dbReference type="Proteomes" id="UP001437460"/>
    </source>
</evidence>
<protein>
    <submittedName>
        <fullName evidence="1">Uncharacterized protein</fullName>
    </submittedName>
</protein>
<dbReference type="EMBL" id="JBBMFJ010000019">
    <property type="protein sequence ID" value="MEQ2563479.1"/>
    <property type="molecule type" value="Genomic_DNA"/>
</dbReference>